<accession>A0AAV9P3H8</accession>
<sequence length="679" mass="75991">MARFYPLYVRRSDGKREVLAKGKRSETNQPTDEQLDQKPDRNGISDYYREVGIDESKHLDWRRKLGGMLARELVWKDKEAQQDSDAGYMLVALPENYRLYEHVKKTVKDGKTEIKSKTHAGGGNDRQDAYLYGHPAGRKKRYRSPGDFFPHLLWLCTDEGGDPDNCGCKICSPEDLDDVVPNTKPKATTPTFKVEAGASGTGMMRLGSAQGTTKLKQEAGGPVPVQQRTLTPTRLEPAKSTDQTIDRQYNSFFYRPGEVVWFSRGAAWGIGVVLRRWKNKDGQNHYSVQPLSHPFGHPSAMTKTSDSELRPWLAWSVPKYTNDGLNQLVEPARYDNVDWAGLMMHKKYGTGDAEVDASILAAKSVDASYTPFASVRTAELESGVTVENYAGMYLGAEKLWVGDALRLQPGTDILVLHNIMVRRTTTSQELQQQTVHLIGDVYTIQRVQHTNPSTPTFASAQNNPQLPPRLTEDLAFRNNLSIRAKGTAHYWKLTAINSRHELNDIKGRWYEASLALPIVAQPQFEDAARKGEISEATLWMNSRGDCIGANRAAHLPRLPRQNVYRPTRREAFMQSIPPNAEIRDGVDPPLPDNVDPALEGLGGTQDSMDIDPRFDTADAQNMSSDEIRVSRPGEMQDQVPDTAGLDEFMNLEGMDEQGGSDLPGFGQHYTQENTQQGYY</sequence>
<evidence type="ECO:0000256" key="1">
    <source>
        <dbReference type="SAM" id="MobiDB-lite"/>
    </source>
</evidence>
<comment type="caution">
    <text evidence="4">The sequence shown here is derived from an EMBL/GenBank/DDBJ whole genome shotgun (WGS) entry which is preliminary data.</text>
</comment>
<dbReference type="EMBL" id="JAVRRT010000016">
    <property type="protein sequence ID" value="KAK5165577.1"/>
    <property type="molecule type" value="Genomic_DNA"/>
</dbReference>
<feature type="compositionally biased region" description="Polar residues" evidence="1">
    <location>
        <begin position="668"/>
        <end position="679"/>
    </location>
</feature>
<dbReference type="GO" id="GO:0030466">
    <property type="term" value="P:silent mating-type cassette heterochromatin formation"/>
    <property type="evidence" value="ECO:0007669"/>
    <property type="project" value="TreeGrafter"/>
</dbReference>
<proteinExistence type="predicted"/>
<dbReference type="Pfam" id="PF10383">
    <property type="entry name" value="Clr2"/>
    <property type="match status" value="1"/>
</dbReference>
<feature type="domain" description="Cryptic loci regulator 2 N-terminal" evidence="3">
    <location>
        <begin position="88"/>
        <end position="171"/>
    </location>
</feature>
<dbReference type="InterPro" id="IPR018839">
    <property type="entry name" value="Tscrpt-silencing_Clr2_C"/>
</dbReference>
<keyword evidence="5" id="KW-1185">Reference proteome</keyword>
<dbReference type="InterPro" id="IPR031915">
    <property type="entry name" value="Clr2_N"/>
</dbReference>
<dbReference type="InterPro" id="IPR038986">
    <property type="entry name" value="Clr2"/>
</dbReference>
<evidence type="ECO:0000313" key="5">
    <source>
        <dbReference type="Proteomes" id="UP001337655"/>
    </source>
</evidence>
<dbReference type="Pfam" id="PF16761">
    <property type="entry name" value="Clr2_transil"/>
    <property type="match status" value="1"/>
</dbReference>
<dbReference type="PANTHER" id="PTHR38046:SF1">
    <property type="entry name" value="CRYPTIC LOCI REGULATOR 2"/>
    <property type="match status" value="1"/>
</dbReference>
<reference evidence="4 5" key="1">
    <citation type="submission" date="2023-08" db="EMBL/GenBank/DDBJ databases">
        <title>Black Yeasts Isolated from many extreme environments.</title>
        <authorList>
            <person name="Coleine C."/>
            <person name="Stajich J.E."/>
            <person name="Selbmann L."/>
        </authorList>
    </citation>
    <scope>NUCLEOTIDE SEQUENCE [LARGE SCALE GENOMIC DNA]</scope>
    <source>
        <strain evidence="4 5">CCFEE 5935</strain>
    </source>
</reference>
<dbReference type="AlphaFoldDB" id="A0AAV9P3H8"/>
<organism evidence="4 5">
    <name type="scientific">Saxophila tyrrhenica</name>
    <dbReference type="NCBI Taxonomy" id="1690608"/>
    <lineage>
        <taxon>Eukaryota</taxon>
        <taxon>Fungi</taxon>
        <taxon>Dikarya</taxon>
        <taxon>Ascomycota</taxon>
        <taxon>Pezizomycotina</taxon>
        <taxon>Dothideomycetes</taxon>
        <taxon>Dothideomycetidae</taxon>
        <taxon>Mycosphaerellales</taxon>
        <taxon>Extremaceae</taxon>
        <taxon>Saxophila</taxon>
    </lineage>
</organism>
<dbReference type="RefSeq" id="XP_064655661.1">
    <property type="nucleotide sequence ID" value="XM_064806335.1"/>
</dbReference>
<name>A0AAV9P3H8_9PEZI</name>
<feature type="domain" description="Cryptic loci regulator 2 C-terminal" evidence="2">
    <location>
        <begin position="389"/>
        <end position="511"/>
    </location>
</feature>
<evidence type="ECO:0000259" key="3">
    <source>
        <dbReference type="Pfam" id="PF16761"/>
    </source>
</evidence>
<feature type="region of interest" description="Disordered" evidence="1">
    <location>
        <begin position="16"/>
        <end position="43"/>
    </location>
</feature>
<feature type="compositionally biased region" description="Basic and acidic residues" evidence="1">
    <location>
        <begin position="16"/>
        <end position="26"/>
    </location>
</feature>
<dbReference type="Proteomes" id="UP001337655">
    <property type="component" value="Unassembled WGS sequence"/>
</dbReference>
<feature type="region of interest" description="Disordered" evidence="1">
    <location>
        <begin position="654"/>
        <end position="679"/>
    </location>
</feature>
<protein>
    <submittedName>
        <fullName evidence="4">Uncharacterized protein</fullName>
    </submittedName>
</protein>
<dbReference type="GeneID" id="89930438"/>
<dbReference type="GO" id="GO:0070824">
    <property type="term" value="C:SHREC complex"/>
    <property type="evidence" value="ECO:0007669"/>
    <property type="project" value="InterPro"/>
</dbReference>
<gene>
    <name evidence="4" type="ORF">LTR77_009106</name>
</gene>
<evidence type="ECO:0000259" key="2">
    <source>
        <dbReference type="Pfam" id="PF10383"/>
    </source>
</evidence>
<evidence type="ECO:0000313" key="4">
    <source>
        <dbReference type="EMBL" id="KAK5165577.1"/>
    </source>
</evidence>
<dbReference type="GO" id="GO:0033553">
    <property type="term" value="C:rDNA heterochromatin"/>
    <property type="evidence" value="ECO:0007669"/>
    <property type="project" value="TreeGrafter"/>
</dbReference>
<dbReference type="GO" id="GO:0031934">
    <property type="term" value="C:mating-type region heterochromatin"/>
    <property type="evidence" value="ECO:0007669"/>
    <property type="project" value="TreeGrafter"/>
</dbReference>
<dbReference type="PANTHER" id="PTHR38046">
    <property type="entry name" value="CRYPTIC LOCI REGULATOR 2"/>
    <property type="match status" value="1"/>
</dbReference>